<gene>
    <name evidence="2" type="ORF">O9H85_00890</name>
</gene>
<accession>A0ABT4Q2M2</accession>
<evidence type="ECO:0000256" key="1">
    <source>
        <dbReference type="SAM" id="Phobius"/>
    </source>
</evidence>
<keyword evidence="3" id="KW-1185">Reference proteome</keyword>
<evidence type="ECO:0000313" key="3">
    <source>
        <dbReference type="Proteomes" id="UP001527882"/>
    </source>
</evidence>
<name>A0ABT4Q2M2_9BACL</name>
<keyword evidence="1" id="KW-1133">Transmembrane helix</keyword>
<reference evidence="2 3" key="1">
    <citation type="submission" date="2022-12" db="EMBL/GenBank/DDBJ databases">
        <title>Draft genome sequence of Paenibacillus sp. dW9.</title>
        <authorList>
            <person name="Choi E.-W."/>
            <person name="Kim D.-U."/>
        </authorList>
    </citation>
    <scope>NUCLEOTIDE SEQUENCE [LARGE SCALE GENOMIC DNA]</scope>
    <source>
        <strain evidence="3">dW9</strain>
    </source>
</reference>
<comment type="caution">
    <text evidence="2">The sequence shown here is derived from an EMBL/GenBank/DDBJ whole genome shotgun (WGS) entry which is preliminary data.</text>
</comment>
<keyword evidence="1" id="KW-0812">Transmembrane</keyword>
<evidence type="ECO:0000313" key="2">
    <source>
        <dbReference type="EMBL" id="MCZ8511012.1"/>
    </source>
</evidence>
<feature type="transmembrane region" description="Helical" evidence="1">
    <location>
        <begin position="20"/>
        <end position="42"/>
    </location>
</feature>
<sequence>MRRLARRTGARHVLKERMTFEMLLLILVLFILLVIVLCILGHELLPLRRLPRSIESHPL</sequence>
<protein>
    <submittedName>
        <fullName evidence="2">Uncharacterized protein</fullName>
    </submittedName>
</protein>
<organism evidence="2 3">
    <name type="scientific">Paenibacillus gyeongsangnamensis</name>
    <dbReference type="NCBI Taxonomy" id="3388067"/>
    <lineage>
        <taxon>Bacteria</taxon>
        <taxon>Bacillati</taxon>
        <taxon>Bacillota</taxon>
        <taxon>Bacilli</taxon>
        <taxon>Bacillales</taxon>
        <taxon>Paenibacillaceae</taxon>
        <taxon>Paenibacillus</taxon>
    </lineage>
</organism>
<proteinExistence type="predicted"/>
<dbReference type="EMBL" id="JAQAGZ010000001">
    <property type="protein sequence ID" value="MCZ8511012.1"/>
    <property type="molecule type" value="Genomic_DNA"/>
</dbReference>
<keyword evidence="1" id="KW-0472">Membrane</keyword>
<dbReference type="RefSeq" id="WP_269879385.1">
    <property type="nucleotide sequence ID" value="NZ_JAQAGZ010000001.1"/>
</dbReference>
<dbReference type="Proteomes" id="UP001527882">
    <property type="component" value="Unassembled WGS sequence"/>
</dbReference>